<evidence type="ECO:0000256" key="7">
    <source>
        <dbReference type="ARBA" id="ARBA00093797"/>
    </source>
</evidence>
<proteinExistence type="inferred from homology"/>
<dbReference type="Pfam" id="PF05400">
    <property type="entry name" value="FliT"/>
    <property type="match status" value="1"/>
</dbReference>
<comment type="subcellular location">
    <subcellularLocation>
        <location evidence="1">Cytoplasm</location>
        <location evidence="1">Cytosol</location>
    </subcellularLocation>
</comment>
<keyword evidence="4" id="KW-0143">Chaperone</keyword>
<keyword evidence="8" id="KW-0969">Cilium</keyword>
<reference evidence="8" key="1">
    <citation type="submission" date="2023-07" db="EMBL/GenBank/DDBJ databases">
        <authorList>
            <person name="Ivanov I."/>
            <person name="Teneva D."/>
            <person name="Stoikov I."/>
        </authorList>
    </citation>
    <scope>NUCLEOTIDE SEQUENCE</scope>
    <source>
        <strain evidence="8">4475</strain>
    </source>
</reference>
<evidence type="ECO:0000256" key="5">
    <source>
        <dbReference type="ARBA" id="ARBA00093765"/>
    </source>
</evidence>
<keyword evidence="8" id="KW-0282">Flagellum</keyword>
<keyword evidence="8" id="KW-0966">Cell projection</keyword>
<accession>A0AA48M4G0</accession>
<name>A0AA48M4G0_9BACL</name>
<evidence type="ECO:0000256" key="1">
    <source>
        <dbReference type="ARBA" id="ARBA00004514"/>
    </source>
</evidence>
<comment type="function">
    <text evidence="5">May act as an export chaperone for the filament capping protein FliD.</text>
</comment>
<keyword evidence="9" id="KW-1185">Reference proteome</keyword>
<dbReference type="EMBL" id="OY569118">
    <property type="protein sequence ID" value="CAJ1001125.1"/>
    <property type="molecule type" value="Genomic_DNA"/>
</dbReference>
<dbReference type="RefSeq" id="WP_212133425.1">
    <property type="nucleotide sequence ID" value="NZ_OY569118.1"/>
</dbReference>
<keyword evidence="3" id="KW-1005">Bacterial flagellum biogenesis</keyword>
<protein>
    <recommendedName>
        <fullName evidence="7">Flagellar protein FliT</fullName>
    </recommendedName>
</protein>
<organism evidence="8 9">
    <name type="scientific">Brevibacillus aydinogluensis</name>
    <dbReference type="NCBI Taxonomy" id="927786"/>
    <lineage>
        <taxon>Bacteria</taxon>
        <taxon>Bacillati</taxon>
        <taxon>Bacillota</taxon>
        <taxon>Bacilli</taxon>
        <taxon>Bacillales</taxon>
        <taxon>Paenibacillaceae</taxon>
        <taxon>Brevibacillus</taxon>
    </lineage>
</organism>
<sequence>MPEQIEMLASQILQVTREFHEDVCQEESDATWDNFLEQRQVLMTCIDEAISQGGQLSMIARQYLQEAHSLDQTIRRLIMEQKETVQQKLNELQQHKSAFDKYNYTYGTTAYGAFFDVKK</sequence>
<evidence type="ECO:0000313" key="9">
    <source>
        <dbReference type="Proteomes" id="UP001189619"/>
    </source>
</evidence>
<evidence type="ECO:0000256" key="3">
    <source>
        <dbReference type="ARBA" id="ARBA00022795"/>
    </source>
</evidence>
<evidence type="ECO:0000256" key="2">
    <source>
        <dbReference type="ARBA" id="ARBA00022490"/>
    </source>
</evidence>
<dbReference type="Proteomes" id="UP001189619">
    <property type="component" value="Chromosome"/>
</dbReference>
<evidence type="ECO:0000256" key="6">
    <source>
        <dbReference type="ARBA" id="ARBA00093785"/>
    </source>
</evidence>
<dbReference type="AlphaFoldDB" id="A0AA48M4G0"/>
<evidence type="ECO:0000256" key="4">
    <source>
        <dbReference type="ARBA" id="ARBA00023186"/>
    </source>
</evidence>
<dbReference type="KEGG" id="bayd:BSPP4475_02135"/>
<dbReference type="InterPro" id="IPR008622">
    <property type="entry name" value="FliT"/>
</dbReference>
<keyword evidence="2" id="KW-0963">Cytoplasm</keyword>
<gene>
    <name evidence="8" type="primary">fliT</name>
    <name evidence="8" type="ORF">BSPP4475_02135</name>
</gene>
<evidence type="ECO:0000313" key="8">
    <source>
        <dbReference type="EMBL" id="CAJ1001125.1"/>
    </source>
</evidence>
<comment type="similarity">
    <text evidence="6">Belongs to the bacillales FliT family.</text>
</comment>